<feature type="domain" description="Alpha-L-rhamnosidase six-hairpin glycosidase" evidence="7">
    <location>
        <begin position="438"/>
        <end position="764"/>
    </location>
</feature>
<dbReference type="Pfam" id="PF08531">
    <property type="entry name" value="Bac_rhamnosid_N"/>
    <property type="match status" value="1"/>
</dbReference>
<name>A0AAW7JMQ8_9BACT</name>
<dbReference type="GO" id="GO:0030596">
    <property type="term" value="F:alpha-L-rhamnosidase activity"/>
    <property type="evidence" value="ECO:0007669"/>
    <property type="project" value="UniProtKB-EC"/>
</dbReference>
<dbReference type="PIRSF" id="PIRSF010631">
    <property type="entry name" value="A-rhamnsds"/>
    <property type="match status" value="1"/>
</dbReference>
<evidence type="ECO:0000256" key="4">
    <source>
        <dbReference type="SAM" id="MobiDB-lite"/>
    </source>
</evidence>
<evidence type="ECO:0000313" key="10">
    <source>
        <dbReference type="EMBL" id="MDN0026092.1"/>
    </source>
</evidence>
<reference evidence="10" key="1">
    <citation type="submission" date="2023-06" db="EMBL/GenBank/DDBJ databases">
        <authorList>
            <person name="Zeman M."/>
            <person name="Kubasova T."/>
            <person name="Jahodarova E."/>
            <person name="Nykrynova M."/>
            <person name="Rychlik I."/>
        </authorList>
    </citation>
    <scope>NUCLEOTIDE SEQUENCE</scope>
    <source>
        <strain evidence="10">ET15</strain>
        <strain evidence="9">ET37</strain>
    </source>
</reference>
<sequence length="864" mass="96771">MAAATACAQPTGLRTNHLTDPLGVDDTAPRLEWRNEGTPQATYSVTVGTDSAQVAQGRGSAWESGTVRSDARLVTYAGKPLQPFTVYYWRVETGDGKGGTEKSRVARFETGLMGQWRGAWISDGHDKDHRAAPYFRKTFDVTKTIKSARAYISAGGLFVLTVNGQRAGDHFLDPVYTRYDRRCSYVTFDITPLLRGGRNALGVVLGNGWYNHQALAVWDFDRAPWRNRPTFCMDVRITYTDGTTETVATDFSWRTSDGPLVYNNIYTGEHYDFNLVQKGWDTPQFDGSKWQGVRLRSAPAPLVWSQQMEPIRLTESISPVKVTRINDSTYVCDFGRNMAGVTEVRMKGEKGTRLRISHGERLHGDGTLDQSNIDVYYRGDKKTEPFQTDILTLSGGDDSFRAEFSYKGFRYVQVTADRPVTLGSGNITAHFTHSDVETVGSISSSEPLLDKTVQAARMAYISNLMGYPTDCPQREKNGWTGDGHLAIETAFYNYDAITVYEKWLADHRDEQQPNGVLPDIIPTDGWGYGTDNGLDWTSTIAIIPWNIYLFYGDMRPLAECYDNMKRYVDYVDSNSPEHLSAWGRGDWVPVKTQSDKLLTSSIYFFADATILSKAAALLGHDDDHRRYARLAADIRDAINARFLNRETAVYAGGSQTEMSLALMWKVVPDDMTRRVAARLAEKVRANDWHLDVGVHGAKAILNALSENGYAEDAYRIAVQDTYPSWGWWIVNGATTLLENWNLKATRDISDNHIMFGEIGAWPYKGLGGIFPDERQPGFRHINLRPNFVRDLRHFEASHNSPYGTIVSKWNRKGKTVAYTVTLPPNTTATLTIPGAGDGGKTVELEAGTHSFEIKDNGRYKRVSR</sequence>
<dbReference type="InterPro" id="IPR008979">
    <property type="entry name" value="Galactose-bd-like_sf"/>
</dbReference>
<dbReference type="InterPro" id="IPR008902">
    <property type="entry name" value="Rhamnosid_concanavalin"/>
</dbReference>
<dbReference type="Pfam" id="PF25788">
    <property type="entry name" value="Ig_Rha78A_N"/>
    <property type="match status" value="1"/>
</dbReference>
<feature type="region of interest" description="Disordered" evidence="4">
    <location>
        <begin position="1"/>
        <end position="29"/>
    </location>
</feature>
<feature type="domain" description="Alpha-L-rhamnosidase concanavalin-like" evidence="5">
    <location>
        <begin position="324"/>
        <end position="419"/>
    </location>
</feature>
<dbReference type="Pfam" id="PF17389">
    <property type="entry name" value="Bac_rhamnosid6H"/>
    <property type="match status" value="1"/>
</dbReference>
<dbReference type="PANTHER" id="PTHR33307">
    <property type="entry name" value="ALPHA-RHAMNOSIDASE (EUROFUNG)"/>
    <property type="match status" value="1"/>
</dbReference>
<dbReference type="Proteomes" id="UP001167831">
    <property type="component" value="Unassembled WGS sequence"/>
</dbReference>
<dbReference type="EMBL" id="JAUEIF010000012">
    <property type="protein sequence ID" value="MDN0026092.1"/>
    <property type="molecule type" value="Genomic_DNA"/>
</dbReference>
<comment type="caution">
    <text evidence="10">The sequence shown here is derived from an EMBL/GenBank/DDBJ whole genome shotgun (WGS) entry which is preliminary data.</text>
</comment>
<feature type="domain" description="Alpha-L-rhamnosidase C-terminal" evidence="8">
    <location>
        <begin position="773"/>
        <end position="841"/>
    </location>
</feature>
<dbReference type="GO" id="GO:0005975">
    <property type="term" value="P:carbohydrate metabolic process"/>
    <property type="evidence" value="ECO:0007669"/>
    <property type="project" value="InterPro"/>
</dbReference>
<evidence type="ECO:0000313" key="9">
    <source>
        <dbReference type="EMBL" id="MDN0023747.1"/>
    </source>
</evidence>
<dbReference type="EC" id="3.2.1.40" evidence="2"/>
<evidence type="ECO:0000259" key="7">
    <source>
        <dbReference type="Pfam" id="PF17389"/>
    </source>
</evidence>
<dbReference type="InterPro" id="IPR035396">
    <property type="entry name" value="Bac_rhamnosid6H"/>
</dbReference>
<evidence type="ECO:0000256" key="3">
    <source>
        <dbReference type="ARBA" id="ARBA00022801"/>
    </source>
</evidence>
<protein>
    <recommendedName>
        <fullName evidence="2">alpha-L-rhamnosidase</fullName>
        <ecNumber evidence="2">3.2.1.40</ecNumber>
    </recommendedName>
</protein>
<evidence type="ECO:0000259" key="5">
    <source>
        <dbReference type="Pfam" id="PF05592"/>
    </source>
</evidence>
<organism evidence="10 12">
    <name type="scientific">Leyella lascolaii</name>
    <dbReference type="NCBI Taxonomy" id="1776379"/>
    <lineage>
        <taxon>Bacteria</taxon>
        <taxon>Pseudomonadati</taxon>
        <taxon>Bacteroidota</taxon>
        <taxon>Bacteroidia</taxon>
        <taxon>Bacteroidales</taxon>
        <taxon>Prevotellaceae</taxon>
        <taxon>Leyella</taxon>
    </lineage>
</organism>
<comment type="catalytic activity">
    <reaction evidence="1">
        <text>Hydrolysis of terminal non-reducing alpha-L-rhamnose residues in alpha-L-rhamnosides.</text>
        <dbReference type="EC" id="3.2.1.40"/>
    </reaction>
</comment>
<dbReference type="Pfam" id="PF05592">
    <property type="entry name" value="Bac_rhamnosid"/>
    <property type="match status" value="1"/>
</dbReference>
<reference evidence="10" key="2">
    <citation type="submission" date="2023-08" db="EMBL/GenBank/DDBJ databases">
        <title>Identification and characterization of horizontal gene transfer across gut microbiota members of farm animals based on homology search.</title>
        <authorList>
            <person name="Schwarzerova J."/>
            <person name="Nykrynova M."/>
            <person name="Jureckova K."/>
            <person name="Cejkova D."/>
            <person name="Rychlik I."/>
        </authorList>
    </citation>
    <scope>NUCLEOTIDE SEQUENCE</scope>
    <source>
        <strain evidence="10">ET15</strain>
        <strain evidence="9">ET37</strain>
    </source>
</reference>
<dbReference type="InterPro" id="IPR012341">
    <property type="entry name" value="6hp_glycosidase-like_sf"/>
</dbReference>
<keyword evidence="11" id="KW-1185">Reference proteome</keyword>
<dbReference type="Gene3D" id="2.60.40.10">
    <property type="entry name" value="Immunoglobulins"/>
    <property type="match status" value="1"/>
</dbReference>
<evidence type="ECO:0000313" key="12">
    <source>
        <dbReference type="Proteomes" id="UP001168478"/>
    </source>
</evidence>
<proteinExistence type="predicted"/>
<dbReference type="SUPFAM" id="SSF48208">
    <property type="entry name" value="Six-hairpin glycosidases"/>
    <property type="match status" value="1"/>
</dbReference>
<dbReference type="SUPFAM" id="SSF49785">
    <property type="entry name" value="Galactose-binding domain-like"/>
    <property type="match status" value="1"/>
</dbReference>
<dbReference type="Pfam" id="PF17390">
    <property type="entry name" value="Bac_rhamnosid_C"/>
    <property type="match status" value="1"/>
</dbReference>
<dbReference type="Proteomes" id="UP001168478">
    <property type="component" value="Unassembled WGS sequence"/>
</dbReference>
<accession>A0AAW7JMQ8</accession>
<evidence type="ECO:0000256" key="1">
    <source>
        <dbReference type="ARBA" id="ARBA00001445"/>
    </source>
</evidence>
<dbReference type="InterPro" id="IPR016007">
    <property type="entry name" value="Alpha_rhamnosid"/>
</dbReference>
<evidence type="ECO:0000259" key="6">
    <source>
        <dbReference type="Pfam" id="PF08531"/>
    </source>
</evidence>
<dbReference type="Gene3D" id="1.50.10.10">
    <property type="match status" value="1"/>
</dbReference>
<dbReference type="EMBL" id="JAUEIE010000018">
    <property type="protein sequence ID" value="MDN0023747.1"/>
    <property type="molecule type" value="Genomic_DNA"/>
</dbReference>
<dbReference type="Gene3D" id="2.60.420.10">
    <property type="entry name" value="Maltose phosphorylase, domain 3"/>
    <property type="match status" value="1"/>
</dbReference>
<dbReference type="InterPro" id="IPR008928">
    <property type="entry name" value="6-hairpin_glycosidase_sf"/>
</dbReference>
<feature type="domain" description="Bacterial alpha-L-rhamnosidase N-terminal" evidence="6">
    <location>
        <begin position="143"/>
        <end position="315"/>
    </location>
</feature>
<gene>
    <name evidence="9" type="ORF">QVN81_12090</name>
    <name evidence="10" type="ORF">QVN84_11265</name>
</gene>
<dbReference type="PANTHER" id="PTHR33307:SF6">
    <property type="entry name" value="ALPHA-RHAMNOSIDASE (EUROFUNG)-RELATED"/>
    <property type="match status" value="1"/>
</dbReference>
<evidence type="ECO:0000256" key="2">
    <source>
        <dbReference type="ARBA" id="ARBA00012652"/>
    </source>
</evidence>
<dbReference type="AlphaFoldDB" id="A0AAW7JMQ8"/>
<dbReference type="InterPro" id="IPR013783">
    <property type="entry name" value="Ig-like_fold"/>
</dbReference>
<dbReference type="Gene3D" id="2.60.120.260">
    <property type="entry name" value="Galactose-binding domain-like"/>
    <property type="match status" value="2"/>
</dbReference>
<evidence type="ECO:0000259" key="8">
    <source>
        <dbReference type="Pfam" id="PF17390"/>
    </source>
</evidence>
<dbReference type="InterPro" id="IPR035398">
    <property type="entry name" value="Bac_rhamnosid_C"/>
</dbReference>
<dbReference type="InterPro" id="IPR013737">
    <property type="entry name" value="Bac_rhamnosid_N"/>
</dbReference>
<evidence type="ECO:0000313" key="11">
    <source>
        <dbReference type="Proteomes" id="UP001167831"/>
    </source>
</evidence>
<keyword evidence="3 10" id="KW-0378">Hydrolase</keyword>